<proteinExistence type="inferred from homology"/>
<sequence length="254" mass="26828">MTEFPEITVAGKTAVVVGGTSGIGEGIALAFADDGADVVATSRTEAAVADTAEKIRGYGVETLEQTCDVTDYSSIEALRDSVLETFGQVDILVNSVGTAARTEFLDLSEEGWLDVIDVLLNGVFRSCQAFAREMDEGSIINISSMSADLARSRLMPYCAAKAGVNSLTQCAAKELAPDVRVNAIAPGFVMTPLTKEEYAEGTEIRKQVDDRTPVGRVADREEIVGSAIYLGSEAASFTTGEVVYVDGGFTKNAL</sequence>
<dbReference type="InterPro" id="IPR002347">
    <property type="entry name" value="SDR_fam"/>
</dbReference>
<dbReference type="OrthoDB" id="281764at2157"/>
<reference evidence="3 4" key="1">
    <citation type="journal article" date="2014" name="PLoS Genet.">
        <title>Phylogenetically driven sequencing of extremely halophilic archaea reveals strategies for static and dynamic osmo-response.</title>
        <authorList>
            <person name="Becker E.A."/>
            <person name="Seitzer P.M."/>
            <person name="Tritt A."/>
            <person name="Larsen D."/>
            <person name="Krusor M."/>
            <person name="Yao A.I."/>
            <person name="Wu D."/>
            <person name="Madern D."/>
            <person name="Eisen J.A."/>
            <person name="Darling A.E."/>
            <person name="Facciotti M.T."/>
        </authorList>
    </citation>
    <scope>NUCLEOTIDE SEQUENCE [LARGE SCALE GENOMIC DNA]</scope>
    <source>
        <strain evidence="3 4">DSM 5350</strain>
    </source>
</reference>
<comment type="similarity">
    <text evidence="1">Belongs to the short-chain dehydrogenases/reductases (SDR) family.</text>
</comment>
<keyword evidence="4" id="KW-1185">Reference proteome</keyword>
<evidence type="ECO:0000256" key="1">
    <source>
        <dbReference type="ARBA" id="ARBA00006484"/>
    </source>
</evidence>
<dbReference type="STRING" id="1227455.C449_02794"/>
<dbReference type="FunFam" id="3.40.50.720:FF:000084">
    <property type="entry name" value="Short-chain dehydrogenase reductase"/>
    <property type="match status" value="1"/>
</dbReference>
<dbReference type="Gene3D" id="3.40.50.720">
    <property type="entry name" value="NAD(P)-binding Rossmann-like Domain"/>
    <property type="match status" value="1"/>
</dbReference>
<feature type="domain" description="Ketoreductase" evidence="2">
    <location>
        <begin position="12"/>
        <end position="187"/>
    </location>
</feature>
<gene>
    <name evidence="3" type="ORF">C449_02794</name>
</gene>
<dbReference type="InterPro" id="IPR036291">
    <property type="entry name" value="NAD(P)-bd_dom_sf"/>
</dbReference>
<evidence type="ECO:0000259" key="2">
    <source>
        <dbReference type="SMART" id="SM00822"/>
    </source>
</evidence>
<dbReference type="EMBL" id="AOMD01000011">
    <property type="protein sequence ID" value="EMA46927.1"/>
    <property type="molecule type" value="Genomic_DNA"/>
</dbReference>
<dbReference type="PATRIC" id="fig|1227455.4.peg.569"/>
<comment type="caution">
    <text evidence="3">The sequence shown here is derived from an EMBL/GenBank/DDBJ whole genome shotgun (WGS) entry which is preliminary data.</text>
</comment>
<accession>M0MML0</accession>
<dbReference type="RefSeq" id="WP_006076383.1">
    <property type="nucleotide sequence ID" value="NZ_AOMD01000011.1"/>
</dbReference>
<dbReference type="PRINTS" id="PR00080">
    <property type="entry name" value="SDRFAMILY"/>
</dbReference>
<dbReference type="SMART" id="SM00822">
    <property type="entry name" value="PKS_KR"/>
    <property type="match status" value="1"/>
</dbReference>
<dbReference type="SUPFAM" id="SSF51735">
    <property type="entry name" value="NAD(P)-binding Rossmann-fold domains"/>
    <property type="match status" value="1"/>
</dbReference>
<evidence type="ECO:0000313" key="3">
    <source>
        <dbReference type="EMBL" id="EMA46927.1"/>
    </source>
</evidence>
<name>M0MML0_9EURY</name>
<dbReference type="Proteomes" id="UP000011669">
    <property type="component" value="Unassembled WGS sequence"/>
</dbReference>
<dbReference type="PROSITE" id="PS00061">
    <property type="entry name" value="ADH_SHORT"/>
    <property type="match status" value="1"/>
</dbReference>
<dbReference type="GO" id="GO:0016616">
    <property type="term" value="F:oxidoreductase activity, acting on the CH-OH group of donors, NAD or NADP as acceptor"/>
    <property type="evidence" value="ECO:0007669"/>
    <property type="project" value="TreeGrafter"/>
</dbReference>
<dbReference type="InterPro" id="IPR057326">
    <property type="entry name" value="KR_dom"/>
</dbReference>
<dbReference type="Pfam" id="PF13561">
    <property type="entry name" value="adh_short_C2"/>
    <property type="match status" value="1"/>
</dbReference>
<dbReference type="PRINTS" id="PR00081">
    <property type="entry name" value="GDHRDH"/>
</dbReference>
<organism evidence="3 4">
    <name type="scientific">Halococcus saccharolyticus DSM 5350</name>
    <dbReference type="NCBI Taxonomy" id="1227455"/>
    <lineage>
        <taxon>Archaea</taxon>
        <taxon>Methanobacteriati</taxon>
        <taxon>Methanobacteriota</taxon>
        <taxon>Stenosarchaea group</taxon>
        <taxon>Halobacteria</taxon>
        <taxon>Halobacteriales</taxon>
        <taxon>Halococcaceae</taxon>
        <taxon>Halococcus</taxon>
    </lineage>
</organism>
<dbReference type="PANTHER" id="PTHR42760">
    <property type="entry name" value="SHORT-CHAIN DEHYDROGENASES/REDUCTASES FAMILY MEMBER"/>
    <property type="match status" value="1"/>
</dbReference>
<dbReference type="InParanoid" id="M0MML0"/>
<dbReference type="AlphaFoldDB" id="M0MML0"/>
<evidence type="ECO:0000313" key="4">
    <source>
        <dbReference type="Proteomes" id="UP000011669"/>
    </source>
</evidence>
<dbReference type="InterPro" id="IPR020904">
    <property type="entry name" value="Sc_DH/Rdtase_CS"/>
</dbReference>
<protein>
    <submittedName>
        <fullName evidence="3">Short-chain dehydrogenase/reductase SDR</fullName>
    </submittedName>
</protein>